<evidence type="ECO:0000256" key="1">
    <source>
        <dbReference type="ARBA" id="ARBA00004251"/>
    </source>
</evidence>
<dbReference type="InterPro" id="IPR036179">
    <property type="entry name" value="Ig-like_dom_sf"/>
</dbReference>
<keyword evidence="10" id="KW-0393">Immunoglobulin domain</keyword>
<keyword evidence="3 12" id="KW-0812">Transmembrane</keyword>
<dbReference type="KEGG" id="dord:106003231"/>
<feature type="chain" id="PRO_5010335428" evidence="13">
    <location>
        <begin position="20"/>
        <end position="217"/>
    </location>
</feature>
<evidence type="ECO:0000259" key="14">
    <source>
        <dbReference type="SMART" id="SM00409"/>
    </source>
</evidence>
<comment type="subcellular location">
    <subcellularLocation>
        <location evidence="1">Cell membrane</location>
        <topology evidence="1">Single-pass type I membrane protein</topology>
    </subcellularLocation>
</comment>
<dbReference type="SMART" id="SM00409">
    <property type="entry name" value="IG"/>
    <property type="match status" value="1"/>
</dbReference>
<dbReference type="GO" id="GO:0004888">
    <property type="term" value="F:transmembrane signaling receptor activity"/>
    <property type="evidence" value="ECO:0007669"/>
    <property type="project" value="TreeGrafter"/>
</dbReference>
<gene>
    <name evidence="16" type="primary">LOC106003231</name>
</gene>
<dbReference type="AlphaFoldDB" id="A0A1S3GZZ6"/>
<comment type="similarity">
    <text evidence="11">Belongs to the CD300 family.</text>
</comment>
<reference evidence="16" key="1">
    <citation type="submission" date="2025-08" db="UniProtKB">
        <authorList>
            <consortium name="RefSeq"/>
        </authorList>
    </citation>
    <scope>IDENTIFICATION</scope>
    <source>
        <tissue evidence="16">Kidney</tissue>
    </source>
</reference>
<evidence type="ECO:0000256" key="10">
    <source>
        <dbReference type="ARBA" id="ARBA00023319"/>
    </source>
</evidence>
<keyword evidence="6 12" id="KW-1133">Transmembrane helix</keyword>
<dbReference type="InParanoid" id="A0A1S3GZZ6"/>
<dbReference type="InterPro" id="IPR003599">
    <property type="entry name" value="Ig_sub"/>
</dbReference>
<keyword evidence="7 12" id="KW-0472">Membrane</keyword>
<evidence type="ECO:0000313" key="16">
    <source>
        <dbReference type="RefSeq" id="XP_012893527.1"/>
    </source>
</evidence>
<proteinExistence type="inferred from homology"/>
<keyword evidence="2" id="KW-1003">Cell membrane</keyword>
<dbReference type="PANTHER" id="PTHR11860:SF101">
    <property type="entry name" value="CMRF35-LIKE MOLECULE 1"/>
    <property type="match status" value="1"/>
</dbReference>
<keyword evidence="5" id="KW-0391">Immunity</keyword>
<evidence type="ECO:0000313" key="15">
    <source>
        <dbReference type="Proteomes" id="UP000081671"/>
    </source>
</evidence>
<evidence type="ECO:0000256" key="4">
    <source>
        <dbReference type="ARBA" id="ARBA00022729"/>
    </source>
</evidence>
<evidence type="ECO:0000256" key="8">
    <source>
        <dbReference type="ARBA" id="ARBA00023157"/>
    </source>
</evidence>
<sequence length="217" mass="24413">MYLPLLFLPVSWLLGCCTAERDISGPRTVSGPEQGSLTVQCPYASLWKTYNKWWCQGAGWSSCRILVQTSAEEQKVKRGRVSITDDQINFLIMVTMEDLRMSDADVYWCGIERTGTDLGVKVQVTIDPASEHLNTVMTTTVIHLSSTPSSLKTTNGDQPVTGRSPDARSLLSNVHFLLLVFLKVPLFLSMLSAVLWVNRPQRSSKWRESQQDENQWS</sequence>
<feature type="domain" description="Immunoglobulin" evidence="14">
    <location>
        <begin position="26"/>
        <end position="125"/>
    </location>
</feature>
<feature type="transmembrane region" description="Helical" evidence="12">
    <location>
        <begin position="174"/>
        <end position="197"/>
    </location>
</feature>
<dbReference type="Gene3D" id="2.60.40.10">
    <property type="entry name" value="Immunoglobulins"/>
    <property type="match status" value="1"/>
</dbReference>
<dbReference type="PANTHER" id="PTHR11860">
    <property type="entry name" value="POLYMERIC-IMMUNOGLOBULIN RECEPTOR"/>
    <property type="match status" value="1"/>
</dbReference>
<feature type="signal peptide" evidence="13">
    <location>
        <begin position="1"/>
        <end position="19"/>
    </location>
</feature>
<evidence type="ECO:0000256" key="13">
    <source>
        <dbReference type="SAM" id="SignalP"/>
    </source>
</evidence>
<keyword evidence="8" id="KW-1015">Disulfide bond</keyword>
<dbReference type="FunFam" id="2.60.40.10:FF:000370">
    <property type="entry name" value="CMRF35-like molecule 1"/>
    <property type="match status" value="1"/>
</dbReference>
<dbReference type="FunCoup" id="A0A1S3GZZ6">
    <property type="interactions" value="856"/>
</dbReference>
<keyword evidence="15" id="KW-1185">Reference proteome</keyword>
<evidence type="ECO:0000256" key="9">
    <source>
        <dbReference type="ARBA" id="ARBA00023170"/>
    </source>
</evidence>
<evidence type="ECO:0000256" key="2">
    <source>
        <dbReference type="ARBA" id="ARBA00022475"/>
    </source>
</evidence>
<dbReference type="SUPFAM" id="SSF48726">
    <property type="entry name" value="Immunoglobulin"/>
    <property type="match status" value="1"/>
</dbReference>
<dbReference type="InterPro" id="IPR050671">
    <property type="entry name" value="CD300_family_receptors"/>
</dbReference>
<dbReference type="Pfam" id="PF07686">
    <property type="entry name" value="V-set"/>
    <property type="match status" value="1"/>
</dbReference>
<evidence type="ECO:0000256" key="5">
    <source>
        <dbReference type="ARBA" id="ARBA00022859"/>
    </source>
</evidence>
<evidence type="ECO:0000256" key="7">
    <source>
        <dbReference type="ARBA" id="ARBA00023136"/>
    </source>
</evidence>
<dbReference type="RefSeq" id="XP_012893527.1">
    <property type="nucleotide sequence ID" value="XM_013038073.1"/>
</dbReference>
<dbReference type="STRING" id="10020.ENSDORP00000004963"/>
<evidence type="ECO:0000256" key="12">
    <source>
        <dbReference type="SAM" id="Phobius"/>
    </source>
</evidence>
<dbReference type="InterPro" id="IPR013106">
    <property type="entry name" value="Ig_V-set"/>
</dbReference>
<dbReference type="OrthoDB" id="8920197at2759"/>
<evidence type="ECO:0000256" key="3">
    <source>
        <dbReference type="ARBA" id="ARBA00022692"/>
    </source>
</evidence>
<evidence type="ECO:0000256" key="11">
    <source>
        <dbReference type="ARBA" id="ARBA00043958"/>
    </source>
</evidence>
<keyword evidence="9" id="KW-0675">Receptor</keyword>
<accession>A0A1S3GZZ6</accession>
<dbReference type="InterPro" id="IPR013783">
    <property type="entry name" value="Ig-like_fold"/>
</dbReference>
<keyword evidence="4 13" id="KW-0732">Signal</keyword>
<evidence type="ECO:0000256" key="6">
    <source>
        <dbReference type="ARBA" id="ARBA00022989"/>
    </source>
</evidence>
<dbReference type="GeneID" id="106003231"/>
<dbReference type="CDD" id="cd05716">
    <property type="entry name" value="IgV_pIgR_like"/>
    <property type="match status" value="1"/>
</dbReference>
<organism evidence="15 16">
    <name type="scientific">Dipodomys ordii</name>
    <name type="common">Ord's kangaroo rat</name>
    <dbReference type="NCBI Taxonomy" id="10020"/>
    <lineage>
        <taxon>Eukaryota</taxon>
        <taxon>Metazoa</taxon>
        <taxon>Chordata</taxon>
        <taxon>Craniata</taxon>
        <taxon>Vertebrata</taxon>
        <taxon>Euteleostomi</taxon>
        <taxon>Mammalia</taxon>
        <taxon>Eutheria</taxon>
        <taxon>Euarchontoglires</taxon>
        <taxon>Glires</taxon>
        <taxon>Rodentia</taxon>
        <taxon>Castorimorpha</taxon>
        <taxon>Heteromyidae</taxon>
        <taxon>Dipodomyinae</taxon>
        <taxon>Dipodomys</taxon>
    </lineage>
</organism>
<name>A0A1S3GZZ6_DIPOR</name>
<protein>
    <submittedName>
        <fullName evidence="16">CMRF35-like molecule 4 isoform X1</fullName>
    </submittedName>
</protein>
<dbReference type="GO" id="GO:0002376">
    <property type="term" value="P:immune system process"/>
    <property type="evidence" value="ECO:0007669"/>
    <property type="project" value="UniProtKB-KW"/>
</dbReference>
<dbReference type="Proteomes" id="UP000081671">
    <property type="component" value="Unplaced"/>
</dbReference>
<dbReference type="GO" id="GO:0005886">
    <property type="term" value="C:plasma membrane"/>
    <property type="evidence" value="ECO:0007669"/>
    <property type="project" value="UniProtKB-SubCell"/>
</dbReference>